<evidence type="ECO:0000313" key="7">
    <source>
        <dbReference type="EMBL" id="NWR45780.1"/>
    </source>
</evidence>
<dbReference type="GO" id="GO:0005886">
    <property type="term" value="C:plasma membrane"/>
    <property type="evidence" value="ECO:0007669"/>
    <property type="project" value="TreeGrafter"/>
</dbReference>
<dbReference type="EMBL" id="VWZN01009047">
    <property type="protein sequence ID" value="NWR45780.1"/>
    <property type="molecule type" value="Genomic_DNA"/>
</dbReference>
<dbReference type="AlphaFoldDB" id="A0A7K4XGY8"/>
<dbReference type="Proteomes" id="UP000529728">
    <property type="component" value="Unassembled WGS sequence"/>
</dbReference>
<dbReference type="InterPro" id="IPR036179">
    <property type="entry name" value="Ig-like_dom_sf"/>
</dbReference>
<proteinExistence type="predicted"/>
<feature type="compositionally biased region" description="Basic and acidic residues" evidence="4">
    <location>
        <begin position="197"/>
        <end position="207"/>
    </location>
</feature>
<dbReference type="Gene3D" id="2.60.40.10">
    <property type="entry name" value="Immunoglobulins"/>
    <property type="match status" value="1"/>
</dbReference>
<dbReference type="InterPro" id="IPR013106">
    <property type="entry name" value="Ig_V-set"/>
</dbReference>
<feature type="transmembrane region" description="Helical" evidence="5">
    <location>
        <begin position="141"/>
        <end position="164"/>
    </location>
</feature>
<dbReference type="OrthoDB" id="8959642at2759"/>
<dbReference type="InterPro" id="IPR050671">
    <property type="entry name" value="CD300_family_receptors"/>
</dbReference>
<organism evidence="7 8">
    <name type="scientific">Regulus satrapa</name>
    <name type="common">Golden-crowned kinglet</name>
    <dbReference type="NCBI Taxonomy" id="13245"/>
    <lineage>
        <taxon>Eukaryota</taxon>
        <taxon>Metazoa</taxon>
        <taxon>Chordata</taxon>
        <taxon>Craniata</taxon>
        <taxon>Vertebrata</taxon>
        <taxon>Euteleostomi</taxon>
        <taxon>Archelosauria</taxon>
        <taxon>Archosauria</taxon>
        <taxon>Dinosauria</taxon>
        <taxon>Saurischia</taxon>
        <taxon>Theropoda</taxon>
        <taxon>Coelurosauria</taxon>
        <taxon>Aves</taxon>
        <taxon>Neognathae</taxon>
        <taxon>Neoaves</taxon>
        <taxon>Telluraves</taxon>
        <taxon>Australaves</taxon>
        <taxon>Passeriformes</taxon>
        <taxon>Regulidae</taxon>
        <taxon>Regulus</taxon>
    </lineage>
</organism>
<feature type="domain" description="Immunoglobulin V-set" evidence="6">
    <location>
        <begin position="10"/>
        <end position="90"/>
    </location>
</feature>
<sequence>LQGQTLEVRRREGCTLYFQCPYTAGITAGYTKYFCRLKDGRCEEVLRVNNDQSRKSNDGRITVKDDSARMTVLVTMTDLKAEDSDIYFCIDYYYTVLSSKVSLIHIKPVPVLLLLPVWDGLQTHPTLVTPFLSSSCNENTFTILSVVLLVLLLLALVTCTALGVRLYRLLRRAPPGNGEAEDASDRPEGTAQPGSTGKRESSQDDSKGPAYINLDVQSQPSPEDPLYCNVELSQAHRNPQHVEYAIIAFKQSPRSSRE</sequence>
<keyword evidence="2 5" id="KW-0812">Transmembrane</keyword>
<comment type="caution">
    <text evidence="7">The sequence shown here is derived from an EMBL/GenBank/DDBJ whole genome shotgun (WGS) entry which is preliminary data.</text>
</comment>
<gene>
    <name evidence="7" type="primary">Cd300ld3</name>
    <name evidence="7" type="ORF">REGSAT_R09072</name>
</gene>
<evidence type="ECO:0000256" key="5">
    <source>
        <dbReference type="SAM" id="Phobius"/>
    </source>
</evidence>
<name>A0A7K4XGY8_REGSA</name>
<dbReference type="GO" id="GO:0004888">
    <property type="term" value="F:transmembrane signaling receptor activity"/>
    <property type="evidence" value="ECO:0007669"/>
    <property type="project" value="TreeGrafter"/>
</dbReference>
<evidence type="ECO:0000256" key="1">
    <source>
        <dbReference type="ARBA" id="ARBA00004370"/>
    </source>
</evidence>
<protein>
    <submittedName>
        <fullName evidence="7">CLM3 protein</fullName>
    </submittedName>
</protein>
<feature type="region of interest" description="Disordered" evidence="4">
    <location>
        <begin position="175"/>
        <end position="227"/>
    </location>
</feature>
<evidence type="ECO:0000259" key="6">
    <source>
        <dbReference type="Pfam" id="PF07686"/>
    </source>
</evidence>
<evidence type="ECO:0000256" key="3">
    <source>
        <dbReference type="ARBA" id="ARBA00023136"/>
    </source>
</evidence>
<keyword evidence="8" id="KW-1185">Reference proteome</keyword>
<dbReference type="SUPFAM" id="SSF48726">
    <property type="entry name" value="Immunoglobulin"/>
    <property type="match status" value="1"/>
</dbReference>
<dbReference type="InterPro" id="IPR013783">
    <property type="entry name" value="Ig-like_fold"/>
</dbReference>
<keyword evidence="5" id="KW-1133">Transmembrane helix</keyword>
<accession>A0A7K4XGY8</accession>
<dbReference type="PANTHER" id="PTHR11860:SF87">
    <property type="entry name" value="CMRF35-LIKE MOLECULE 8"/>
    <property type="match status" value="1"/>
</dbReference>
<feature type="non-terminal residue" evidence="7">
    <location>
        <position position="1"/>
    </location>
</feature>
<reference evidence="7 8" key="1">
    <citation type="submission" date="2019-09" db="EMBL/GenBank/DDBJ databases">
        <title>Bird 10,000 Genomes (B10K) Project - Family phase.</title>
        <authorList>
            <person name="Zhang G."/>
        </authorList>
    </citation>
    <scope>NUCLEOTIDE SEQUENCE [LARGE SCALE GENOMIC DNA]</scope>
    <source>
        <strain evidence="7">B10K-DU-001-18</strain>
        <tissue evidence="7">Muscle</tissue>
    </source>
</reference>
<evidence type="ECO:0000313" key="8">
    <source>
        <dbReference type="Proteomes" id="UP000529728"/>
    </source>
</evidence>
<evidence type="ECO:0000256" key="2">
    <source>
        <dbReference type="ARBA" id="ARBA00022692"/>
    </source>
</evidence>
<comment type="subcellular location">
    <subcellularLocation>
        <location evidence="1">Membrane</location>
    </subcellularLocation>
</comment>
<evidence type="ECO:0000256" key="4">
    <source>
        <dbReference type="SAM" id="MobiDB-lite"/>
    </source>
</evidence>
<dbReference type="PANTHER" id="PTHR11860">
    <property type="entry name" value="POLYMERIC-IMMUNOGLOBULIN RECEPTOR"/>
    <property type="match status" value="1"/>
</dbReference>
<dbReference type="Pfam" id="PF07686">
    <property type="entry name" value="V-set"/>
    <property type="match status" value="1"/>
</dbReference>
<feature type="non-terminal residue" evidence="7">
    <location>
        <position position="258"/>
    </location>
</feature>
<keyword evidence="3 5" id="KW-0472">Membrane</keyword>